<dbReference type="InterPro" id="IPR007197">
    <property type="entry name" value="rSAM"/>
</dbReference>
<evidence type="ECO:0000256" key="9">
    <source>
        <dbReference type="RuleBase" id="RU364116"/>
    </source>
</evidence>
<dbReference type="Gene3D" id="3.20.20.70">
    <property type="entry name" value="Aldolase class I"/>
    <property type="match status" value="1"/>
</dbReference>
<evidence type="ECO:0000256" key="1">
    <source>
        <dbReference type="ARBA" id="ARBA00006100"/>
    </source>
</evidence>
<keyword evidence="4 9" id="KW-0949">S-adenosyl-L-methionine</keyword>
<dbReference type="PROSITE" id="PS51918">
    <property type="entry name" value="RADICAL_SAM"/>
    <property type="match status" value="1"/>
</dbReference>
<evidence type="ECO:0000256" key="6">
    <source>
        <dbReference type="ARBA" id="ARBA00023004"/>
    </source>
</evidence>
<dbReference type="SFLD" id="SFLDF00288">
    <property type="entry name" value="HemN-like__clustered_with_nucl"/>
    <property type="match status" value="1"/>
</dbReference>
<dbReference type="PANTHER" id="PTHR13932:SF5">
    <property type="entry name" value="RADICAL S-ADENOSYL METHIONINE DOMAIN-CONTAINING PROTEIN 1, MITOCHONDRIAL"/>
    <property type="match status" value="1"/>
</dbReference>
<dbReference type="Pfam" id="PF06969">
    <property type="entry name" value="HemN_C"/>
    <property type="match status" value="1"/>
</dbReference>
<keyword evidence="6 9" id="KW-0408">Iron</keyword>
<dbReference type="PANTHER" id="PTHR13932">
    <property type="entry name" value="COPROPORPHYRINIGEN III OXIDASE"/>
    <property type="match status" value="1"/>
</dbReference>
<evidence type="ECO:0000256" key="8">
    <source>
        <dbReference type="ARBA" id="ARBA00023186"/>
    </source>
</evidence>
<dbReference type="EMBL" id="JBHPBY010000444">
    <property type="protein sequence ID" value="MFC1853198.1"/>
    <property type="molecule type" value="Genomic_DNA"/>
</dbReference>
<keyword evidence="5 9" id="KW-0479">Metal-binding</keyword>
<proteinExistence type="inferred from homology"/>
<name>A0ABV6Z4D2_UNCC1</name>
<keyword evidence="9" id="KW-0004">4Fe-4S</keyword>
<dbReference type="Pfam" id="PF04055">
    <property type="entry name" value="Radical_SAM"/>
    <property type="match status" value="1"/>
</dbReference>
<reference evidence="11 12" key="1">
    <citation type="submission" date="2024-09" db="EMBL/GenBank/DDBJ databases">
        <title>Laminarin stimulates single cell rates of sulfate reduction while oxygen inhibits transcriptomic activity in coastal marine sediment.</title>
        <authorList>
            <person name="Lindsay M."/>
            <person name="Orcutt B."/>
            <person name="Emerson D."/>
            <person name="Stepanauskas R."/>
            <person name="D'Angelo T."/>
        </authorList>
    </citation>
    <scope>NUCLEOTIDE SEQUENCE [LARGE SCALE GENOMIC DNA]</scope>
    <source>
        <strain evidence="11">SAG AM-311-K15</strain>
    </source>
</reference>
<gene>
    <name evidence="11" type="primary">hemW</name>
    <name evidence="11" type="ORF">ACFL27_23620</name>
</gene>
<accession>A0ABV6Z4D2</accession>
<dbReference type="InterPro" id="IPR034505">
    <property type="entry name" value="Coproporphyrinogen-III_oxidase"/>
</dbReference>
<dbReference type="SFLD" id="SFLDS00029">
    <property type="entry name" value="Radical_SAM"/>
    <property type="match status" value="1"/>
</dbReference>
<evidence type="ECO:0000313" key="12">
    <source>
        <dbReference type="Proteomes" id="UP001594351"/>
    </source>
</evidence>
<keyword evidence="7 9" id="KW-0411">Iron-sulfur</keyword>
<comment type="subcellular location">
    <subcellularLocation>
        <location evidence="9">Cytoplasm</location>
    </subcellularLocation>
</comment>
<keyword evidence="8 9" id="KW-0143">Chaperone</keyword>
<dbReference type="InterPro" id="IPR006638">
    <property type="entry name" value="Elp3/MiaA/NifB-like_rSAM"/>
</dbReference>
<evidence type="ECO:0000256" key="3">
    <source>
        <dbReference type="ARBA" id="ARBA00022617"/>
    </source>
</evidence>
<dbReference type="Proteomes" id="UP001594351">
    <property type="component" value="Unassembled WGS sequence"/>
</dbReference>
<evidence type="ECO:0000256" key="2">
    <source>
        <dbReference type="ARBA" id="ARBA00017228"/>
    </source>
</evidence>
<dbReference type="SFLD" id="SFLDG01065">
    <property type="entry name" value="anaerobic_coproporphyrinogen-I"/>
    <property type="match status" value="1"/>
</dbReference>
<protein>
    <recommendedName>
        <fullName evidence="2 9">Heme chaperone HemW</fullName>
    </recommendedName>
</protein>
<dbReference type="NCBIfam" id="TIGR00539">
    <property type="entry name" value="hemN_rel"/>
    <property type="match status" value="1"/>
</dbReference>
<organism evidence="11 12">
    <name type="scientific">candidate division CSSED10-310 bacterium</name>
    <dbReference type="NCBI Taxonomy" id="2855610"/>
    <lineage>
        <taxon>Bacteria</taxon>
        <taxon>Bacteria division CSSED10-310</taxon>
    </lineage>
</organism>
<comment type="function">
    <text evidence="9">Probably acts as a heme chaperone, transferring heme to an unknown acceptor. Binds one molecule of heme per monomer, possibly covalently. Binds 1 [4Fe-4S] cluster. The cluster is coordinated with 3 cysteines and an exchangeable S-adenosyl-L-methionine.</text>
</comment>
<dbReference type="SFLD" id="SFLDG01082">
    <property type="entry name" value="B12-binding_domain_containing"/>
    <property type="match status" value="1"/>
</dbReference>
<evidence type="ECO:0000313" key="11">
    <source>
        <dbReference type="EMBL" id="MFC1853198.1"/>
    </source>
</evidence>
<dbReference type="SFLD" id="SFLDF00562">
    <property type="entry name" value="HemN-like__clustered_with_heat"/>
    <property type="match status" value="1"/>
</dbReference>
<comment type="caution">
    <text evidence="11">The sequence shown here is derived from an EMBL/GenBank/DDBJ whole genome shotgun (WGS) entry which is preliminary data.</text>
</comment>
<evidence type="ECO:0000256" key="7">
    <source>
        <dbReference type="ARBA" id="ARBA00023014"/>
    </source>
</evidence>
<dbReference type="SUPFAM" id="SSF102114">
    <property type="entry name" value="Radical SAM enzymes"/>
    <property type="match status" value="1"/>
</dbReference>
<evidence type="ECO:0000259" key="10">
    <source>
        <dbReference type="PROSITE" id="PS51918"/>
    </source>
</evidence>
<dbReference type="InterPro" id="IPR013785">
    <property type="entry name" value="Aldolase_TIM"/>
</dbReference>
<keyword evidence="3 9" id="KW-0349">Heme</keyword>
<comment type="similarity">
    <text evidence="1">Belongs to the anaerobic coproporphyrinogen-III oxidase family. HemW subfamily.</text>
</comment>
<dbReference type="InterPro" id="IPR010723">
    <property type="entry name" value="HemN_C"/>
</dbReference>
<sequence length="386" mass="44398">MSLPTAHLEEKSPLKDTTVMPGLYVHIPFCRAKCPYCDFYSVHDSELYAAWLKAIEQEIVLYKDRFSHFGTLYLGGGTPTVLPLDHLSRLIDSLFRELTLAPWAEKTIEANPDDITPEKLILLQNSGFNRISLGIQSFNDRILQLLARQHTAVASRQAVVAVREAGFENVNLDLMYGIPTQSLNDWIQTLEEAGSMEPEHISCYQLTFKDDTPFWAEKERGALQTLTEAAEEEFFLATSELLQSKGYIHYEISNYARQEKYYSAHNMNYWKRVPYLGLGPSSHSLNHETRWWNYRSVEYYIQSLQQGRPPVAGREILSPEQVRLEALLLNFRTRNGMDLKTLQKYHHANRNLPHLIESKLLEIIGDHVRPTPRGFLVADSLAQHFC</sequence>
<dbReference type="SMART" id="SM00729">
    <property type="entry name" value="Elp3"/>
    <property type="match status" value="1"/>
</dbReference>
<keyword evidence="12" id="KW-1185">Reference proteome</keyword>
<keyword evidence="9" id="KW-0963">Cytoplasm</keyword>
<evidence type="ECO:0000256" key="5">
    <source>
        <dbReference type="ARBA" id="ARBA00022723"/>
    </source>
</evidence>
<dbReference type="InterPro" id="IPR004559">
    <property type="entry name" value="HemW-like"/>
</dbReference>
<feature type="domain" description="Radical SAM core" evidence="10">
    <location>
        <begin position="15"/>
        <end position="245"/>
    </location>
</feature>
<dbReference type="InterPro" id="IPR058240">
    <property type="entry name" value="rSAM_sf"/>
</dbReference>
<evidence type="ECO:0000256" key="4">
    <source>
        <dbReference type="ARBA" id="ARBA00022691"/>
    </source>
</evidence>
<dbReference type="CDD" id="cd01335">
    <property type="entry name" value="Radical_SAM"/>
    <property type="match status" value="1"/>
</dbReference>